<organism evidence="3 4">
    <name type="scientific">Mucilaginibacter lappiensis</name>
    <dbReference type="NCBI Taxonomy" id="354630"/>
    <lineage>
        <taxon>Bacteria</taxon>
        <taxon>Pseudomonadati</taxon>
        <taxon>Bacteroidota</taxon>
        <taxon>Sphingobacteriia</taxon>
        <taxon>Sphingobacteriales</taxon>
        <taxon>Sphingobacteriaceae</taxon>
        <taxon>Mucilaginibacter</taxon>
    </lineage>
</organism>
<evidence type="ECO:0000256" key="1">
    <source>
        <dbReference type="SAM" id="Phobius"/>
    </source>
</evidence>
<dbReference type="InterPro" id="IPR011042">
    <property type="entry name" value="6-blade_b-propeller_TolB-like"/>
</dbReference>
<keyword evidence="1" id="KW-1133">Transmembrane helix</keyword>
<keyword evidence="1" id="KW-0812">Transmembrane</keyword>
<dbReference type="Proteomes" id="UP000548326">
    <property type="component" value="Unassembled WGS sequence"/>
</dbReference>
<dbReference type="RefSeq" id="WP_183585532.1">
    <property type="nucleotide sequence ID" value="NZ_JACHCA010000002.1"/>
</dbReference>
<feature type="domain" description="Glucose/Sorbosone dehydrogenase" evidence="2">
    <location>
        <begin position="59"/>
        <end position="401"/>
    </location>
</feature>
<comment type="caution">
    <text evidence="3">The sequence shown here is derived from an EMBL/GenBank/DDBJ whole genome shotgun (WGS) entry which is preliminary data.</text>
</comment>
<evidence type="ECO:0000313" key="4">
    <source>
        <dbReference type="Proteomes" id="UP000548326"/>
    </source>
</evidence>
<dbReference type="SUPFAM" id="SSF50952">
    <property type="entry name" value="Soluble quinoprotein glucose dehydrogenase"/>
    <property type="match status" value="1"/>
</dbReference>
<gene>
    <name evidence="3" type="ORF">HDF22_000561</name>
</gene>
<reference evidence="3 4" key="1">
    <citation type="submission" date="2020-08" db="EMBL/GenBank/DDBJ databases">
        <title>Genomic Encyclopedia of Type Strains, Phase IV (KMG-V): Genome sequencing to study the core and pangenomes of soil and plant-associated prokaryotes.</title>
        <authorList>
            <person name="Whitman W."/>
        </authorList>
    </citation>
    <scope>NUCLEOTIDE SEQUENCE [LARGE SCALE GENOMIC DNA]</scope>
    <source>
        <strain evidence="3 4">MP601</strain>
    </source>
</reference>
<dbReference type="AlphaFoldDB" id="A0A841JA34"/>
<keyword evidence="1" id="KW-0472">Membrane</keyword>
<feature type="transmembrane region" description="Helical" evidence="1">
    <location>
        <begin position="12"/>
        <end position="33"/>
    </location>
</feature>
<dbReference type="EMBL" id="JACHCA010000002">
    <property type="protein sequence ID" value="MBB6126456.1"/>
    <property type="molecule type" value="Genomic_DNA"/>
</dbReference>
<dbReference type="Gene3D" id="2.120.10.30">
    <property type="entry name" value="TolB, C-terminal domain"/>
    <property type="match status" value="1"/>
</dbReference>
<name>A0A841JA34_9SPHI</name>
<evidence type="ECO:0000259" key="2">
    <source>
        <dbReference type="Pfam" id="PF07995"/>
    </source>
</evidence>
<dbReference type="InterPro" id="IPR012938">
    <property type="entry name" value="Glc/Sorbosone_DH"/>
</dbReference>
<accession>A0A841JA34</accession>
<evidence type="ECO:0000313" key="3">
    <source>
        <dbReference type="EMBL" id="MBB6126456.1"/>
    </source>
</evidence>
<dbReference type="PANTHER" id="PTHR19328:SF75">
    <property type="entry name" value="ALDOSE SUGAR DEHYDROGENASE YLII"/>
    <property type="match status" value="1"/>
</dbReference>
<dbReference type="PANTHER" id="PTHR19328">
    <property type="entry name" value="HEDGEHOG-INTERACTING PROTEIN"/>
    <property type="match status" value="1"/>
</dbReference>
<dbReference type="Pfam" id="PF07995">
    <property type="entry name" value="GSDH"/>
    <property type="match status" value="1"/>
</dbReference>
<proteinExistence type="predicted"/>
<dbReference type="InterPro" id="IPR011041">
    <property type="entry name" value="Quinoprot_gluc/sorb_DH_b-prop"/>
</dbReference>
<sequence>MKNKFSNPHPSKLWVSFIILLGSGILICLLPSFSNHKPATKPEDPSPIPLKVQLVAENLNAPTDMAFPDNGVIWITEQTGKIRVVKNGKLSDAPLLDLHSKLVKLSDSYEERGLLSIALHPKFKTNGKFYVFYSRPSTEKSDHTGVVAEYKLSAGSGTVDPNSGRIILTIEEPESNHNGGCIKFGPDGYLYVSFGDGGGQGDKHGKSGNGQKLDTWLAKILRVDVNTQVGYVVPKDNPFVGRKDAKPEIWAYGFRNPYRFSFDRATGQMFTGDVGQDLWEEVDIVTRGANYGWRLMEGTHCYNPATGCPVKGITMPITEYSHKIGISVIGGYVYNGKQLPGLKSKYVFADWIGKVFFLEKASDKWQRGDITLQNIPKNLKITGFAEDPAGEIYFSTNSDTGPGGVKGGIYKIIKN</sequence>
<protein>
    <submittedName>
        <fullName evidence="3">Glucose/arabinose dehydrogenase</fullName>
    </submittedName>
</protein>